<gene>
    <name evidence="1" type="ORF">F5144DRAFT_532672</name>
</gene>
<protein>
    <submittedName>
        <fullName evidence="1">Uncharacterized protein</fullName>
    </submittedName>
</protein>
<evidence type="ECO:0000313" key="1">
    <source>
        <dbReference type="EMBL" id="KAH6631727.1"/>
    </source>
</evidence>
<evidence type="ECO:0000313" key="2">
    <source>
        <dbReference type="Proteomes" id="UP000724584"/>
    </source>
</evidence>
<reference evidence="1 2" key="1">
    <citation type="journal article" date="2021" name="Nat. Commun.">
        <title>Genetic determinants of endophytism in the Arabidopsis root mycobiome.</title>
        <authorList>
            <person name="Mesny F."/>
            <person name="Miyauchi S."/>
            <person name="Thiergart T."/>
            <person name="Pickel B."/>
            <person name="Atanasova L."/>
            <person name="Karlsson M."/>
            <person name="Huettel B."/>
            <person name="Barry K.W."/>
            <person name="Haridas S."/>
            <person name="Chen C."/>
            <person name="Bauer D."/>
            <person name="Andreopoulos W."/>
            <person name="Pangilinan J."/>
            <person name="LaButti K."/>
            <person name="Riley R."/>
            <person name="Lipzen A."/>
            <person name="Clum A."/>
            <person name="Drula E."/>
            <person name="Henrissat B."/>
            <person name="Kohler A."/>
            <person name="Grigoriev I.V."/>
            <person name="Martin F.M."/>
            <person name="Hacquard S."/>
        </authorList>
    </citation>
    <scope>NUCLEOTIDE SEQUENCE [LARGE SCALE GENOMIC DNA]</scope>
    <source>
        <strain evidence="1 2">MPI-SDFR-AT-0079</strain>
    </source>
</reference>
<organism evidence="1 2">
    <name type="scientific">Chaetomium tenue</name>
    <dbReference type="NCBI Taxonomy" id="1854479"/>
    <lineage>
        <taxon>Eukaryota</taxon>
        <taxon>Fungi</taxon>
        <taxon>Dikarya</taxon>
        <taxon>Ascomycota</taxon>
        <taxon>Pezizomycotina</taxon>
        <taxon>Sordariomycetes</taxon>
        <taxon>Sordariomycetidae</taxon>
        <taxon>Sordariales</taxon>
        <taxon>Chaetomiaceae</taxon>
        <taxon>Chaetomium</taxon>
    </lineage>
</organism>
<comment type="caution">
    <text evidence="1">The sequence shown here is derived from an EMBL/GenBank/DDBJ whole genome shotgun (WGS) entry which is preliminary data.</text>
</comment>
<name>A0ACB7P611_9PEZI</name>
<keyword evidence="2" id="KW-1185">Reference proteome</keyword>
<dbReference type="EMBL" id="JAGIZQ010000004">
    <property type="protein sequence ID" value="KAH6631727.1"/>
    <property type="molecule type" value="Genomic_DNA"/>
</dbReference>
<accession>A0ACB7P611</accession>
<dbReference type="Proteomes" id="UP000724584">
    <property type="component" value="Unassembled WGS sequence"/>
</dbReference>
<proteinExistence type="predicted"/>
<sequence length="181" mass="20973">MANSRFASEQYTSEEFVESAGAVLFRLSSREICVLRLLERDEYVLAKGRRNCGEGRQAAALREVTEETGYACRPLPLDMHTRAPPAVETEQVDDRVRLHTRVCEPFTLQIRRLGEGQVKLIWWFAAAVEEEIPPMDREAQEKDRYAVEFYSYTDVLDKLTFQMDRDMVKKAIELVKNTYAE</sequence>